<reference evidence="1" key="1">
    <citation type="journal article" date="2014" name="Front. Microbiol.">
        <title>High frequency of phylogenetically diverse reductive dehalogenase-homologous genes in deep subseafloor sedimentary metagenomes.</title>
        <authorList>
            <person name="Kawai M."/>
            <person name="Futagami T."/>
            <person name="Toyoda A."/>
            <person name="Takaki Y."/>
            <person name="Nishi S."/>
            <person name="Hori S."/>
            <person name="Arai W."/>
            <person name="Tsubouchi T."/>
            <person name="Morono Y."/>
            <person name="Uchiyama I."/>
            <person name="Ito T."/>
            <person name="Fujiyama A."/>
            <person name="Inagaki F."/>
            <person name="Takami H."/>
        </authorList>
    </citation>
    <scope>NUCLEOTIDE SEQUENCE</scope>
    <source>
        <strain evidence="1">Expedition CK06-06</strain>
    </source>
</reference>
<evidence type="ECO:0000313" key="1">
    <source>
        <dbReference type="EMBL" id="GAG98718.1"/>
    </source>
</evidence>
<dbReference type="EMBL" id="BART01019990">
    <property type="protein sequence ID" value="GAG98718.1"/>
    <property type="molecule type" value="Genomic_DNA"/>
</dbReference>
<organism evidence="1">
    <name type="scientific">marine sediment metagenome</name>
    <dbReference type="NCBI Taxonomy" id="412755"/>
    <lineage>
        <taxon>unclassified sequences</taxon>
        <taxon>metagenomes</taxon>
        <taxon>ecological metagenomes</taxon>
    </lineage>
</organism>
<sequence>MNKIVLILLALLSTLVGCEIDSAKKDLQKDSGGSEHVQFIGMPIGGINCGQVYLGGDGQLWYWDIFNIQRIQPGGPGDKFYLNPMVQDKQFDQGFALRVKKMRSSSITPLVRSLNKDGFSDITFTGEYPMGKVMLRDKFFPISVALNSYNDGKLNDGVQMGPFYEIESSSPALALKSGESYTHMQRVYHFQGKRNILDEIAIKILAVSIDEIEAALD</sequence>
<accession>X1CRJ0</accession>
<gene>
    <name evidence="1" type="ORF">S01H4_37244</name>
</gene>
<name>X1CRJ0_9ZZZZ</name>
<proteinExistence type="predicted"/>
<dbReference type="PROSITE" id="PS51257">
    <property type="entry name" value="PROKAR_LIPOPROTEIN"/>
    <property type="match status" value="1"/>
</dbReference>
<dbReference type="Pfam" id="PF20583">
    <property type="entry name" value="DUF6786"/>
    <property type="match status" value="1"/>
</dbReference>
<dbReference type="AlphaFoldDB" id="X1CRJ0"/>
<protein>
    <submittedName>
        <fullName evidence="1">Uncharacterized protein</fullName>
    </submittedName>
</protein>
<comment type="caution">
    <text evidence="1">The sequence shown here is derived from an EMBL/GenBank/DDBJ whole genome shotgun (WGS) entry which is preliminary data.</text>
</comment>
<dbReference type="InterPro" id="IPR046713">
    <property type="entry name" value="DUF6786"/>
</dbReference>